<evidence type="ECO:0000313" key="10">
    <source>
        <dbReference type="Proteomes" id="UP000774750"/>
    </source>
</evidence>
<accession>A0A938X8F5</accession>
<keyword evidence="5" id="KW-0378">Hydrolase</keyword>
<evidence type="ECO:0000256" key="2">
    <source>
        <dbReference type="ARBA" id="ARBA00022438"/>
    </source>
</evidence>
<dbReference type="Proteomes" id="UP000774750">
    <property type="component" value="Unassembled WGS sequence"/>
</dbReference>
<dbReference type="RefSeq" id="WP_204447355.1">
    <property type="nucleotide sequence ID" value="NZ_JACJKY010000016.1"/>
</dbReference>
<evidence type="ECO:0000256" key="8">
    <source>
        <dbReference type="PIRSR" id="PIRSR001123-2"/>
    </source>
</evidence>
<dbReference type="GO" id="GO:0046872">
    <property type="term" value="F:metal ion binding"/>
    <property type="evidence" value="ECO:0007669"/>
    <property type="project" value="UniProtKB-UniRule"/>
</dbReference>
<name>A0A938X8F5_9FIRM</name>
<sequence>MNDLTSMLRALCEADGVVGCEKNASEQAAQFLSEWMDDVSIDAFGSVTAVKKSSKENAKTVLLDAHIDEIGMIVTGIDEKGFLRVSNCGGLDRRLFAAQPVTVHTKDGDLFGIVGTKPPHLLSDEEAKKVPKIEDLFLDIGYSEDGAKQRVSLGDRVTVRTPFSVLLGGRVSSKALDDRAGVAAILLALSLLNGEDCGVNVAVSFTSREETGGQGATTSAYRLAPDFAVAVDVCHAKTPDSTTGKSVPMGKGAAIAYSPVLDKRCSDALVKMAKEQEIPYQIEAMGGRRTGTNADEIFTTRGGVRTAVVSIPERYMHTPVEVLDLADIESVAKLLAQFVREVGNDHV</sequence>
<dbReference type="AlphaFoldDB" id="A0A938X8F5"/>
<feature type="binding site" evidence="8">
    <location>
        <position position="177"/>
    </location>
    <ligand>
        <name>Zn(2+)</name>
        <dbReference type="ChEBI" id="CHEBI:29105"/>
        <label>2</label>
    </ligand>
</feature>
<proteinExistence type="inferred from homology"/>
<dbReference type="SUPFAM" id="SSF53187">
    <property type="entry name" value="Zn-dependent exopeptidases"/>
    <property type="match status" value="1"/>
</dbReference>
<evidence type="ECO:0000256" key="5">
    <source>
        <dbReference type="ARBA" id="ARBA00022801"/>
    </source>
</evidence>
<keyword evidence="10" id="KW-1185">Reference proteome</keyword>
<evidence type="ECO:0000256" key="7">
    <source>
        <dbReference type="PIRSR" id="PIRSR001123-1"/>
    </source>
</evidence>
<feature type="binding site" evidence="8">
    <location>
        <position position="232"/>
    </location>
    <ligand>
        <name>Zn(2+)</name>
        <dbReference type="ChEBI" id="CHEBI:29105"/>
        <label>1</label>
    </ligand>
</feature>
<reference evidence="9" key="1">
    <citation type="submission" date="2020-08" db="EMBL/GenBank/DDBJ databases">
        <authorList>
            <person name="Cejkova D."/>
            <person name="Kubasova T."/>
            <person name="Jahodarova E."/>
            <person name="Rychlik I."/>
        </authorList>
    </citation>
    <scope>NUCLEOTIDE SEQUENCE</scope>
    <source>
        <strain evidence="9">An559</strain>
    </source>
</reference>
<dbReference type="PANTHER" id="PTHR32481:SF20">
    <property type="entry name" value="AMINOPEPTIDASE YSDC"/>
    <property type="match status" value="1"/>
</dbReference>
<feature type="binding site" evidence="8">
    <location>
        <position position="66"/>
    </location>
    <ligand>
        <name>Zn(2+)</name>
        <dbReference type="ChEBI" id="CHEBI:29105"/>
        <label>1</label>
    </ligand>
</feature>
<dbReference type="InterPro" id="IPR008007">
    <property type="entry name" value="Peptidase_M42"/>
</dbReference>
<organism evidence="9 10">
    <name type="scientific">Merdimmobilis hominis</name>
    <dbReference type="NCBI Taxonomy" id="2897707"/>
    <lineage>
        <taxon>Bacteria</taxon>
        <taxon>Bacillati</taxon>
        <taxon>Bacillota</taxon>
        <taxon>Clostridia</taxon>
        <taxon>Eubacteriales</taxon>
        <taxon>Oscillospiraceae</taxon>
        <taxon>Merdimmobilis</taxon>
    </lineage>
</organism>
<evidence type="ECO:0000256" key="1">
    <source>
        <dbReference type="ARBA" id="ARBA00006272"/>
    </source>
</evidence>
<feature type="active site" description="Proton acceptor" evidence="7">
    <location>
        <position position="209"/>
    </location>
</feature>
<dbReference type="PANTHER" id="PTHR32481">
    <property type="entry name" value="AMINOPEPTIDASE"/>
    <property type="match status" value="1"/>
</dbReference>
<dbReference type="Gene3D" id="3.40.630.10">
    <property type="entry name" value="Zn peptidases"/>
    <property type="match status" value="1"/>
</dbReference>
<feature type="binding site" evidence="8">
    <location>
        <position position="210"/>
    </location>
    <ligand>
        <name>Zn(2+)</name>
        <dbReference type="ChEBI" id="CHEBI:29105"/>
        <label>2</label>
    </ligand>
</feature>
<evidence type="ECO:0000256" key="6">
    <source>
        <dbReference type="PIRNR" id="PIRNR001123"/>
    </source>
</evidence>
<evidence type="ECO:0000313" key="9">
    <source>
        <dbReference type="EMBL" id="MBM6921419.1"/>
    </source>
</evidence>
<feature type="binding site" evidence="8">
    <location>
        <position position="317"/>
    </location>
    <ligand>
        <name>Zn(2+)</name>
        <dbReference type="ChEBI" id="CHEBI:29105"/>
        <label>2</label>
    </ligand>
</feature>
<dbReference type="PIRSF" id="PIRSF001123">
    <property type="entry name" value="PepA_GA"/>
    <property type="match status" value="1"/>
</dbReference>
<feature type="binding site" evidence="8">
    <location>
        <position position="177"/>
    </location>
    <ligand>
        <name>Zn(2+)</name>
        <dbReference type="ChEBI" id="CHEBI:29105"/>
        <label>1</label>
    </ligand>
</feature>
<dbReference type="Pfam" id="PF05343">
    <property type="entry name" value="Peptidase_M42"/>
    <property type="match status" value="1"/>
</dbReference>
<comment type="caution">
    <text evidence="9">The sequence shown here is derived from an EMBL/GenBank/DDBJ whole genome shotgun (WGS) entry which is preliminary data.</text>
</comment>
<gene>
    <name evidence="9" type="ORF">H6A12_09650</name>
</gene>
<reference evidence="9" key="2">
    <citation type="journal article" date="2021" name="Sci. Rep.">
        <title>The distribution of antibiotic resistance genes in chicken gut microbiota commensals.</title>
        <authorList>
            <person name="Juricova H."/>
            <person name="Matiasovicova J."/>
            <person name="Kubasova T."/>
            <person name="Cejkova D."/>
            <person name="Rychlik I."/>
        </authorList>
    </citation>
    <scope>NUCLEOTIDE SEQUENCE</scope>
    <source>
        <strain evidence="9">An559</strain>
    </source>
</reference>
<comment type="cofactor">
    <cofactor evidence="8">
        <name>a divalent metal cation</name>
        <dbReference type="ChEBI" id="CHEBI:60240"/>
    </cofactor>
    <text evidence="8">Binds 2 divalent metal cations per subunit.</text>
</comment>
<keyword evidence="2" id="KW-0031">Aminopeptidase</keyword>
<comment type="similarity">
    <text evidence="1 6">Belongs to the peptidase M42 family.</text>
</comment>
<dbReference type="InterPro" id="IPR051464">
    <property type="entry name" value="Peptidase_M42_aminopept"/>
</dbReference>
<dbReference type="EMBL" id="JACJKY010000016">
    <property type="protein sequence ID" value="MBM6921419.1"/>
    <property type="molecule type" value="Genomic_DNA"/>
</dbReference>
<protein>
    <submittedName>
        <fullName evidence="9">M20/M25/M40 family metallo-hydrolase</fullName>
    </submittedName>
</protein>
<dbReference type="SUPFAM" id="SSF101821">
    <property type="entry name" value="Aminopeptidase/glucanase lid domain"/>
    <property type="match status" value="1"/>
</dbReference>
<evidence type="ECO:0000256" key="4">
    <source>
        <dbReference type="ARBA" id="ARBA00022723"/>
    </source>
</evidence>
<keyword evidence="3" id="KW-0645">Protease</keyword>
<dbReference type="InterPro" id="IPR023367">
    <property type="entry name" value="Peptidase_M42_dom2"/>
</dbReference>
<evidence type="ECO:0000256" key="3">
    <source>
        <dbReference type="ARBA" id="ARBA00022670"/>
    </source>
</evidence>
<dbReference type="GO" id="GO:0004177">
    <property type="term" value="F:aminopeptidase activity"/>
    <property type="evidence" value="ECO:0007669"/>
    <property type="project" value="UniProtKB-UniRule"/>
</dbReference>
<keyword evidence="4 8" id="KW-0479">Metal-binding</keyword>
<dbReference type="GO" id="GO:0006508">
    <property type="term" value="P:proteolysis"/>
    <property type="evidence" value="ECO:0007669"/>
    <property type="project" value="UniProtKB-KW"/>
</dbReference>
<dbReference type="Gene3D" id="2.40.30.40">
    <property type="entry name" value="Peptidase M42, domain 2"/>
    <property type="match status" value="1"/>
</dbReference>